<keyword evidence="2" id="KW-1185">Reference proteome</keyword>
<accession>A0ABV6CA69</accession>
<reference evidence="1 2" key="1">
    <citation type="submission" date="2024-09" db="EMBL/GenBank/DDBJ databases">
        <authorList>
            <person name="Sun Q."/>
            <person name="Mori K."/>
        </authorList>
    </citation>
    <scope>NUCLEOTIDE SEQUENCE [LARGE SCALE GENOMIC DNA]</scope>
    <source>
        <strain evidence="1 2">CCM 8545</strain>
    </source>
</reference>
<gene>
    <name evidence="1" type="ORF">ACFFIT_02510</name>
</gene>
<dbReference type="Pfam" id="PF06892">
    <property type="entry name" value="Phage_CP76"/>
    <property type="match status" value="1"/>
</dbReference>
<sequence length="147" mass="16266">MNIKQVIINLCNEVPGGRSAVAGALGMELSSFNNRLYEKNKCRFFSVDELEAIEDIAGKPFLAEYFAKRQGGVFTKLPDADELDAVELFNLSVHADAKKALLSLVVSKAIEDGVIDGKEKEQILNCLHQFFGSKKSEILALLKVYQK</sequence>
<comment type="caution">
    <text evidence="1">The sequence shown here is derived from an EMBL/GenBank/DDBJ whole genome shotgun (WGS) entry which is preliminary data.</text>
</comment>
<dbReference type="InterPro" id="IPR048188">
    <property type="entry name" value="YmfL-like"/>
</dbReference>
<organism evidence="1 2">
    <name type="scientific">Thorsellia kenyensis</name>
    <dbReference type="NCBI Taxonomy" id="1549888"/>
    <lineage>
        <taxon>Bacteria</taxon>
        <taxon>Pseudomonadati</taxon>
        <taxon>Pseudomonadota</taxon>
        <taxon>Gammaproteobacteria</taxon>
        <taxon>Enterobacterales</taxon>
        <taxon>Thorselliaceae</taxon>
        <taxon>Thorsellia</taxon>
    </lineage>
</organism>
<evidence type="ECO:0000313" key="1">
    <source>
        <dbReference type="EMBL" id="MFC0178975.1"/>
    </source>
</evidence>
<dbReference type="InterPro" id="IPR009679">
    <property type="entry name" value="Phage_186_CII-like"/>
</dbReference>
<evidence type="ECO:0000313" key="2">
    <source>
        <dbReference type="Proteomes" id="UP001589758"/>
    </source>
</evidence>
<dbReference type="Proteomes" id="UP001589758">
    <property type="component" value="Unassembled WGS sequence"/>
</dbReference>
<name>A0ABV6CA69_9GAMM</name>
<dbReference type="EMBL" id="JBHLXE010000027">
    <property type="protein sequence ID" value="MFC0178975.1"/>
    <property type="molecule type" value="Genomic_DNA"/>
</dbReference>
<dbReference type="RefSeq" id="WP_385876072.1">
    <property type="nucleotide sequence ID" value="NZ_JBHLXE010000027.1"/>
</dbReference>
<dbReference type="NCBIfam" id="NF041471">
    <property type="entry name" value="phage_reg_YmfL"/>
    <property type="match status" value="1"/>
</dbReference>
<protein>
    <submittedName>
        <fullName evidence="1">YmfL family putative regulatory protein</fullName>
    </submittedName>
</protein>
<proteinExistence type="predicted"/>